<organism evidence="2">
    <name type="scientific">uncultured Desulfovibrio sp</name>
    <dbReference type="NCBI Taxonomy" id="167968"/>
    <lineage>
        <taxon>Bacteria</taxon>
        <taxon>Pseudomonadati</taxon>
        <taxon>Thermodesulfobacteriota</taxon>
        <taxon>Desulfovibrionia</taxon>
        <taxon>Desulfovibrionales</taxon>
        <taxon>Desulfovibrionaceae</taxon>
        <taxon>Desulfovibrio</taxon>
        <taxon>environmental samples</taxon>
    </lineage>
</organism>
<accession>A0A212KJT7</accession>
<proteinExistence type="predicted"/>
<sequence>MAQLPDNETKMRQIATIKKFNTFKWLIFLFGTDGAYTWPVSLPLAFLKGESDVHEFSLSGQPQNPAGSHGMRPLTAYSDSQGAG</sequence>
<gene>
    <name evidence="2" type="ORF">KM92DES2_20205</name>
</gene>
<reference evidence="2" key="1">
    <citation type="submission" date="2016-04" db="EMBL/GenBank/DDBJ databases">
        <authorList>
            <person name="Evans L.H."/>
            <person name="Alamgir A."/>
            <person name="Owens N."/>
            <person name="Weber N.D."/>
            <person name="Virtaneva K."/>
            <person name="Barbian K."/>
            <person name="Babar A."/>
            <person name="Rosenke K."/>
        </authorList>
    </citation>
    <scope>NUCLEOTIDE SEQUENCE</scope>
    <source>
        <strain evidence="2">92-2</strain>
    </source>
</reference>
<evidence type="ECO:0000313" key="2">
    <source>
        <dbReference type="EMBL" id="SBW11835.1"/>
    </source>
</evidence>
<dbReference type="EMBL" id="FLUP01000002">
    <property type="protein sequence ID" value="SBW11835.1"/>
    <property type="molecule type" value="Genomic_DNA"/>
</dbReference>
<feature type="region of interest" description="Disordered" evidence="1">
    <location>
        <begin position="55"/>
        <end position="84"/>
    </location>
</feature>
<protein>
    <submittedName>
        <fullName evidence="2">Uncharacterized protein</fullName>
    </submittedName>
</protein>
<evidence type="ECO:0000256" key="1">
    <source>
        <dbReference type="SAM" id="MobiDB-lite"/>
    </source>
</evidence>
<dbReference type="AlphaFoldDB" id="A0A212KJT7"/>
<name>A0A212KJT7_9BACT</name>